<dbReference type="InterPro" id="IPR029058">
    <property type="entry name" value="AB_hydrolase_fold"/>
</dbReference>
<evidence type="ECO:0000313" key="2">
    <source>
        <dbReference type="EMBL" id="TDQ40725.1"/>
    </source>
</evidence>
<organism evidence="2 3">
    <name type="scientific">Aureibacillus halotolerans</name>
    <dbReference type="NCBI Taxonomy" id="1508390"/>
    <lineage>
        <taxon>Bacteria</taxon>
        <taxon>Bacillati</taxon>
        <taxon>Bacillota</taxon>
        <taxon>Bacilli</taxon>
        <taxon>Bacillales</taxon>
        <taxon>Bacillaceae</taxon>
        <taxon>Aureibacillus</taxon>
    </lineage>
</organism>
<name>A0A4R6U804_9BACI</name>
<feature type="domain" description="AB hydrolase-1" evidence="1">
    <location>
        <begin position="6"/>
        <end position="170"/>
    </location>
</feature>
<accession>A0A4R6U804</accession>
<protein>
    <submittedName>
        <fullName evidence="2">Pimeloyl-ACP methyl ester carboxylesterase</fullName>
    </submittedName>
</protein>
<dbReference type="SUPFAM" id="SSF53474">
    <property type="entry name" value="alpha/beta-Hydrolases"/>
    <property type="match status" value="1"/>
</dbReference>
<dbReference type="InterPro" id="IPR000073">
    <property type="entry name" value="AB_hydrolase_1"/>
</dbReference>
<proteinExistence type="predicted"/>
<dbReference type="Gene3D" id="3.40.50.1820">
    <property type="entry name" value="alpha/beta hydrolase"/>
    <property type="match status" value="1"/>
</dbReference>
<dbReference type="Proteomes" id="UP000295632">
    <property type="component" value="Unassembled WGS sequence"/>
</dbReference>
<keyword evidence="3" id="KW-1185">Reference proteome</keyword>
<evidence type="ECO:0000313" key="3">
    <source>
        <dbReference type="Proteomes" id="UP000295632"/>
    </source>
</evidence>
<sequence>MQLPHEQLHVLGLSFGGWNAANLALHQQDKIASLVLVDPVYVFDSIPFTMILASIPASIPFIPTSIHEEVLSYISGGAEVNEAGPVGALIETGMRTFKSKTPMPGLLSKDDLQSLQIPVLGILAGKSTMHHPDEAMATGRENLSHSLSPMVLFEDASHAINGEYPEELAKVIAEFLDEVDEH</sequence>
<dbReference type="EMBL" id="SNYJ01000005">
    <property type="protein sequence ID" value="TDQ40725.1"/>
    <property type="molecule type" value="Genomic_DNA"/>
</dbReference>
<dbReference type="Pfam" id="PF12697">
    <property type="entry name" value="Abhydrolase_6"/>
    <property type="match status" value="1"/>
</dbReference>
<dbReference type="AlphaFoldDB" id="A0A4R6U804"/>
<reference evidence="2 3" key="1">
    <citation type="submission" date="2019-03" db="EMBL/GenBank/DDBJ databases">
        <title>Genomic Encyclopedia of Type Strains, Phase IV (KMG-IV): sequencing the most valuable type-strain genomes for metagenomic binning, comparative biology and taxonomic classification.</title>
        <authorList>
            <person name="Goeker M."/>
        </authorList>
    </citation>
    <scope>NUCLEOTIDE SEQUENCE [LARGE SCALE GENOMIC DNA]</scope>
    <source>
        <strain evidence="2 3">DSM 28697</strain>
    </source>
</reference>
<evidence type="ECO:0000259" key="1">
    <source>
        <dbReference type="Pfam" id="PF12697"/>
    </source>
</evidence>
<gene>
    <name evidence="2" type="ORF">EV213_10571</name>
</gene>
<comment type="caution">
    <text evidence="2">The sequence shown here is derived from an EMBL/GenBank/DDBJ whole genome shotgun (WGS) entry which is preliminary data.</text>
</comment>